<protein>
    <submittedName>
        <fullName evidence="3">Amylo-alpha-1,6-glucosidase</fullName>
    </submittedName>
</protein>
<evidence type="ECO:0000313" key="4">
    <source>
        <dbReference type="Proteomes" id="UP000640489"/>
    </source>
</evidence>
<keyword evidence="4" id="KW-1185">Reference proteome</keyword>
<accession>A0A930YEJ3</accession>
<dbReference type="AlphaFoldDB" id="A0A930YEJ3"/>
<dbReference type="Gene3D" id="1.50.10.10">
    <property type="match status" value="1"/>
</dbReference>
<dbReference type="GO" id="GO:0005975">
    <property type="term" value="P:carbohydrate metabolic process"/>
    <property type="evidence" value="ECO:0007669"/>
    <property type="project" value="InterPro"/>
</dbReference>
<dbReference type="EMBL" id="JADKPN010000006">
    <property type="protein sequence ID" value="MBF4763872.1"/>
    <property type="molecule type" value="Genomic_DNA"/>
</dbReference>
<evidence type="ECO:0000313" key="3">
    <source>
        <dbReference type="EMBL" id="MBF4763872.1"/>
    </source>
</evidence>
<dbReference type="InterPro" id="IPR012341">
    <property type="entry name" value="6hp_glycosidase-like_sf"/>
</dbReference>
<evidence type="ECO:0000259" key="1">
    <source>
        <dbReference type="Pfam" id="PF14742"/>
    </source>
</evidence>
<dbReference type="Proteomes" id="UP000640489">
    <property type="component" value="Unassembled WGS sequence"/>
</dbReference>
<evidence type="ECO:0000259" key="2">
    <source>
        <dbReference type="Pfam" id="PF22422"/>
    </source>
</evidence>
<dbReference type="Pfam" id="PF14742">
    <property type="entry name" value="GDE_N_bis"/>
    <property type="match status" value="1"/>
</dbReference>
<reference evidence="3" key="1">
    <citation type="submission" date="2020-11" db="EMBL/GenBank/DDBJ databases">
        <title>Nocardioides sp. nov., isolated from Soil of Cynanchum wilfordii Hemsley rhizosphere.</title>
        <authorList>
            <person name="Lee J.-S."/>
            <person name="Suh M.K."/>
            <person name="Kim J.-S."/>
        </authorList>
    </citation>
    <scope>NUCLEOTIDE SEQUENCE</scope>
    <source>
        <strain evidence="3">KCTC 19275</strain>
    </source>
</reference>
<feature type="domain" description="Mannosylglycerate hydrolase MGH1-like glycoside hydrolase" evidence="2">
    <location>
        <begin position="424"/>
        <end position="586"/>
    </location>
</feature>
<organism evidence="3 4">
    <name type="scientific">Nocardioides islandensis</name>
    <dbReference type="NCBI Taxonomy" id="433663"/>
    <lineage>
        <taxon>Bacteria</taxon>
        <taxon>Bacillati</taxon>
        <taxon>Actinomycetota</taxon>
        <taxon>Actinomycetes</taxon>
        <taxon>Propionibacteriales</taxon>
        <taxon>Nocardioidaceae</taxon>
        <taxon>Nocardioides</taxon>
    </lineage>
</organism>
<dbReference type="InterPro" id="IPR032856">
    <property type="entry name" value="GDE_N_bis"/>
</dbReference>
<sequence>MSSRPEDTGRQPWLHDLEIAAHGNLTCVGDRSGDLDSPGTGLFVDDRRALTRWTLTVDGDRPVRVSAHSTGATTHVMSVARNLGGAGPDPTIEVHRRRRLVDGGLHEEVSVVSRWDRPLRCRLRLEAAGDGAELGILKAGRAPRELLAVTADGDALAWRDDRHETRVRLAGARAEVGEGGVGALVWEADVPAGGRRDWTVDVAVRRTSATVFGPEPGGHLVDWGDVVVAATDRRLDLVVDRSFADLTELVLADPDSPGDPFAAAGTPWYLTLFGRDSLWAASLTLPFGTDLAAGTLRTLARRQGRVDDPTTEEQPGKILHEVRSAPNVDALESHLPPLYYGTVDATPLWVRLLHDAWRWGLADDVVRELRGPLDAATGWVRRAAADSHDGFLRYVDATGTGLANQGWKDSADAMRRRDGTIATAPIALVETQAYAVSAAFGAAHLLEAVFDEEGAELRAWAEDLVGRVRDRFWVEDAGGPYLAMALDRDGAPVDGVGSNMGHVLGTGTLTAGESALVAARLTGADLLGPFGVGTLGRANPAYNPIGYHTGSVWTHDTAISALGLARDGHAAEAAAVLRALVDAATHFEFRFPELFGGSPESGLPVPYPASCRPQAWSAASAGAMVTAALGLEADVPAGRLTVSPMRPVPFGDLRVRGLRVRGEAVEIDVDDDGRVRDVRAPEWLEVRVT</sequence>
<proteinExistence type="predicted"/>
<dbReference type="Pfam" id="PF22422">
    <property type="entry name" value="MGH1-like_GH"/>
    <property type="match status" value="1"/>
</dbReference>
<name>A0A930YEJ3_9ACTN</name>
<dbReference type="RefSeq" id="WP_194707053.1">
    <property type="nucleotide sequence ID" value="NZ_JADKPN010000006.1"/>
</dbReference>
<dbReference type="InterPro" id="IPR008928">
    <property type="entry name" value="6-hairpin_glycosidase_sf"/>
</dbReference>
<comment type="caution">
    <text evidence="3">The sequence shown here is derived from an EMBL/GenBank/DDBJ whole genome shotgun (WGS) entry which is preliminary data.</text>
</comment>
<dbReference type="InterPro" id="IPR054491">
    <property type="entry name" value="MGH1-like_GH"/>
</dbReference>
<dbReference type="SUPFAM" id="SSF48208">
    <property type="entry name" value="Six-hairpin glycosidases"/>
    <property type="match status" value="1"/>
</dbReference>
<feature type="domain" description="Putative glycogen debranching enzyme N-terminal" evidence="1">
    <location>
        <begin position="22"/>
        <end position="200"/>
    </location>
</feature>
<gene>
    <name evidence="3" type="ORF">ISU07_12115</name>
</gene>